<feature type="transmembrane region" description="Helical" evidence="1">
    <location>
        <begin position="103"/>
        <end position="121"/>
    </location>
</feature>
<sequence length="209" mass="24099">MLRITLVTIFWIVSSIFSSMLFIYYDYNKILAALIIIPGILPVVPLLLPAPKYGWRLIYICFAIMIQLVFISFDLLRGNIYPLFFVVIGVSLLYFAILIKNNTISYFLGVIVCMCLFYPLGKQLYLYNTFSMRDICFNHEEYCGSSCYKDYSVISCKTSKWKMDVFHGSPGSHYYFDSVDGNIYVNFGDANSSAEYLLLNGKLKNNNNY</sequence>
<evidence type="ECO:0000256" key="1">
    <source>
        <dbReference type="SAM" id="Phobius"/>
    </source>
</evidence>
<keyword evidence="1" id="KW-0472">Membrane</keyword>
<gene>
    <name evidence="2" type="ORF">P7U51_004992</name>
</gene>
<protein>
    <submittedName>
        <fullName evidence="2">Uncharacterized protein</fullName>
    </submittedName>
</protein>
<dbReference type="AlphaFoldDB" id="A0AAN4F0J7"/>
<name>A0AAN4F0J7_CITFR</name>
<keyword evidence="1" id="KW-0812">Transmembrane</keyword>
<organism evidence="2 3">
    <name type="scientific">Citrobacter freundii</name>
    <dbReference type="NCBI Taxonomy" id="546"/>
    <lineage>
        <taxon>Bacteria</taxon>
        <taxon>Pseudomonadati</taxon>
        <taxon>Pseudomonadota</taxon>
        <taxon>Gammaproteobacteria</taxon>
        <taxon>Enterobacterales</taxon>
        <taxon>Enterobacteriaceae</taxon>
        <taxon>Citrobacter</taxon>
        <taxon>Citrobacter freundii complex</taxon>
    </lineage>
</organism>
<proteinExistence type="predicted"/>
<feature type="transmembrane region" description="Helical" evidence="1">
    <location>
        <begin position="6"/>
        <end position="25"/>
    </location>
</feature>
<reference evidence="2" key="1">
    <citation type="submission" date="2024-02" db="EMBL/GenBank/DDBJ databases">
        <authorList>
            <consortium name="Clinical and Environmental Microbiology Branch: Whole genome sequencing antimicrobial resistance pathogens in the healthcare setting"/>
        </authorList>
    </citation>
    <scope>NUCLEOTIDE SEQUENCE</scope>
    <source>
        <strain evidence="2">Whole organism</strain>
    </source>
</reference>
<dbReference type="Proteomes" id="UP001169574">
    <property type="component" value="Unassembled WGS sequence"/>
</dbReference>
<accession>A0AAN4F0J7</accession>
<keyword evidence="1" id="KW-1133">Transmembrane helix</keyword>
<comment type="caution">
    <text evidence="2">The sequence shown here is derived from an EMBL/GenBank/DDBJ whole genome shotgun (WGS) entry which is preliminary data.</text>
</comment>
<dbReference type="EMBL" id="ABLGCN030000023">
    <property type="protein sequence ID" value="EMM7460395.1"/>
    <property type="molecule type" value="Genomic_DNA"/>
</dbReference>
<feature type="transmembrane region" description="Helical" evidence="1">
    <location>
        <begin position="80"/>
        <end position="97"/>
    </location>
</feature>
<feature type="transmembrane region" description="Helical" evidence="1">
    <location>
        <begin position="54"/>
        <end position="73"/>
    </location>
</feature>
<evidence type="ECO:0000313" key="2">
    <source>
        <dbReference type="EMBL" id="EMM7460395.1"/>
    </source>
</evidence>
<feature type="transmembrane region" description="Helical" evidence="1">
    <location>
        <begin position="30"/>
        <end position="48"/>
    </location>
</feature>
<evidence type="ECO:0000313" key="3">
    <source>
        <dbReference type="Proteomes" id="UP001169574"/>
    </source>
</evidence>